<dbReference type="EMBL" id="JAQQXT010000004">
    <property type="protein sequence ID" value="MDC8771662.1"/>
    <property type="molecule type" value="Genomic_DNA"/>
</dbReference>
<protein>
    <recommendedName>
        <fullName evidence="4">Solute-binding protein family 3/N-terminal domain-containing protein</fullName>
    </recommendedName>
</protein>
<proteinExistence type="predicted"/>
<reference evidence="2 3" key="1">
    <citation type="submission" date="2022-10" db="EMBL/GenBank/DDBJ databases">
        <title>Paucibacter sp. hw1 Genome sequencing.</title>
        <authorList>
            <person name="Park S."/>
        </authorList>
    </citation>
    <scope>NUCLEOTIDE SEQUENCE [LARGE SCALE GENOMIC DNA]</scope>
    <source>
        <strain evidence="3">hw1</strain>
    </source>
</reference>
<organism evidence="2 3">
    <name type="scientific">Roseateles albus</name>
    <dbReference type="NCBI Taxonomy" id="2987525"/>
    <lineage>
        <taxon>Bacteria</taxon>
        <taxon>Pseudomonadati</taxon>
        <taxon>Pseudomonadota</taxon>
        <taxon>Betaproteobacteria</taxon>
        <taxon>Burkholderiales</taxon>
        <taxon>Sphaerotilaceae</taxon>
        <taxon>Roseateles</taxon>
    </lineage>
</organism>
<gene>
    <name evidence="2" type="ORF">PRZ03_08790</name>
</gene>
<name>A0ABT5KE41_9BURK</name>
<dbReference type="RefSeq" id="WP_273599956.1">
    <property type="nucleotide sequence ID" value="NZ_JAQQXT010000004.1"/>
</dbReference>
<evidence type="ECO:0000256" key="1">
    <source>
        <dbReference type="SAM" id="SignalP"/>
    </source>
</evidence>
<dbReference type="Proteomes" id="UP001221189">
    <property type="component" value="Unassembled WGS sequence"/>
</dbReference>
<keyword evidence="1" id="KW-0732">Signal</keyword>
<feature type="signal peptide" evidence="1">
    <location>
        <begin position="1"/>
        <end position="24"/>
    </location>
</feature>
<evidence type="ECO:0008006" key="4">
    <source>
        <dbReference type="Google" id="ProtNLM"/>
    </source>
</evidence>
<dbReference type="SUPFAM" id="SSF53850">
    <property type="entry name" value="Periplasmic binding protein-like II"/>
    <property type="match status" value="1"/>
</dbReference>
<evidence type="ECO:0000313" key="3">
    <source>
        <dbReference type="Proteomes" id="UP001221189"/>
    </source>
</evidence>
<accession>A0ABT5KE41</accession>
<evidence type="ECO:0000313" key="2">
    <source>
        <dbReference type="EMBL" id="MDC8771662.1"/>
    </source>
</evidence>
<sequence>MSCKRRQFLPVLPALLTMTAAVQASPAAALVAPPLRVVYPRPVRDVDRSSLFPLQLLKLALDASGVRCELSDSKDLMVQSRALKELEAPQDHLHIAWSMTSVQREQSLLPVRIPIFKGLYGWRVLLIKQGQQAAWSEVDGLDGLKRFTLVQGHDWPDTEILRANGLTVTTGSSFAALFKMLDMGRAQAFPRSVLEAGWEQEGQKQLFAIEPSLVLHYPTAVYFFVRPGDQRLAALVELGLNRLLANGGFDRLFDAHHAEPLRQAGLHRRRVIELHNPLLPEQTPLARKELWRLP</sequence>
<keyword evidence="3" id="KW-1185">Reference proteome</keyword>
<feature type="chain" id="PRO_5047098371" description="Solute-binding protein family 3/N-terminal domain-containing protein" evidence="1">
    <location>
        <begin position="25"/>
        <end position="294"/>
    </location>
</feature>
<comment type="caution">
    <text evidence="2">The sequence shown here is derived from an EMBL/GenBank/DDBJ whole genome shotgun (WGS) entry which is preliminary data.</text>
</comment>